<keyword evidence="3" id="KW-0808">Transferase</keyword>
<keyword evidence="2" id="KW-0328">Glycosyltransferase</keyword>
<dbReference type="PANTHER" id="PTHR31042">
    <property type="entry name" value="CORE-2/I-BRANCHING BETA-1,6-N-ACETYLGLUCOSAMINYLTRANSFERASE FAMILY PROTEIN-RELATED"/>
    <property type="match status" value="1"/>
</dbReference>
<name>A0A8K0DIX4_9ROSA</name>
<dbReference type="SUPFAM" id="SSF56281">
    <property type="entry name" value="Metallo-hydrolase/oxidoreductase"/>
    <property type="match status" value="1"/>
</dbReference>
<dbReference type="FunFam" id="3.60.15.10:FF:000032">
    <property type="entry name" value="Metallo-hydrolase/oxidoreductase superfamily protein"/>
    <property type="match status" value="1"/>
</dbReference>
<proteinExistence type="predicted"/>
<evidence type="ECO:0000256" key="1">
    <source>
        <dbReference type="ARBA" id="ARBA00004606"/>
    </source>
</evidence>
<dbReference type="AlphaFoldDB" id="A0A8K0DIX4"/>
<feature type="domain" description="Metallo-beta-lactamase" evidence="6">
    <location>
        <begin position="224"/>
        <end position="390"/>
    </location>
</feature>
<dbReference type="InterPro" id="IPR036866">
    <property type="entry name" value="RibonucZ/Hydroxyglut_hydro"/>
</dbReference>
<dbReference type="EMBL" id="VOIH02000012">
    <property type="protein sequence ID" value="KAF3431897.1"/>
    <property type="molecule type" value="Genomic_DNA"/>
</dbReference>
<keyword evidence="8" id="KW-1185">Reference proteome</keyword>
<dbReference type="InterPro" id="IPR003406">
    <property type="entry name" value="Glyco_trans_14"/>
</dbReference>
<gene>
    <name evidence="7" type="ORF">FNV43_RR26633</name>
</gene>
<keyword evidence="4" id="KW-0472">Membrane</keyword>
<evidence type="ECO:0000256" key="2">
    <source>
        <dbReference type="ARBA" id="ARBA00022676"/>
    </source>
</evidence>
<dbReference type="CDD" id="cd06262">
    <property type="entry name" value="metallo-hydrolase-like_MBL-fold"/>
    <property type="match status" value="1"/>
</dbReference>
<dbReference type="Pfam" id="PF02485">
    <property type="entry name" value="Branch"/>
    <property type="match status" value="1"/>
</dbReference>
<dbReference type="InterPro" id="IPR044174">
    <property type="entry name" value="BC10-like"/>
</dbReference>
<sequence>MAIHNLCLILKNPQNDAEFLLLKQTRPPKFGDDEYDSYVDSDLWDLPSTQLNRIQGVFQPRIAVEGSESFSGKIDLRKFDVDSALDKILGHVGFGAADEGEWRFWNYVEEPEFGPGPPVQTVFITGNLGAGNQNSQESVKWMSVQSCLNWLLEVKPSNERVGPLVVVGLLNDSLQSRERKAMSSLTYQEYPPGVTLVPMRSRTAKPFNTTNLVIFAPDNISDYSENINFVTRGDALIVDPGCCSEFHEELKNIIGALPKKLVIFVTHHHHDHVDGLSAVQQCNPDATLLAHENTMRRIGKGDWSLGYTPVSGSEDICIGGQRLSVIFAPGHTDGHLALLHVSTHSLIVGDHCVGQGSAVLDIASGGNMTEYFKSTYNFMELSPHALIPMHGRVNLWPKNMLCGYLKNRRNRETSILKAIENGAETLFDIVANVYAEVDRCLWIHASSNVRLHVEHLAQQHKLPEGFSLETFKSSLVTFADKDFKIQKFEKTCRLNFLSRWIWAYLTSSFELYCRKLRGTKLLIAGAVAGFAVLYSVKDKLNVRIRQRVRERINREMKPCKITGFVKDISVGLRREVNVGLFLHDNIKKFLISEYSSFAYSPHFQDDFLSSCNFPPFNFSNRKAVSKDWKAPEELWHSMSDKELLWRASMVPQVLKCPYNRTPKIAFMFLTRGRLPLAPLWERFFNGNEGLYSIYLHASPEFTYEPPKSSVFYKRRIPSKPVEWGKTTMVDAERRLLANALLDFSNERFVLLSETCIPLFNFTTVYNYLVNSKQSFLSSFDDPTNVGRGRYNKRMWPAVSLSDWRKGSQWFEVHRKLAVEIVSDDIYYPTFKEHCRPPCYMDEHYLATLVNKISTNMTCNRSITWVDWSRGGSHPALFVRKDVSEAFIDRIKNGFNCTYNDGMSSICFIFARKFHSSTLEPLLKVAPELLGLTHVEE</sequence>
<accession>A0A8K0DIX4</accession>
<comment type="caution">
    <text evidence="7">The sequence shown here is derived from an EMBL/GenBank/DDBJ whole genome shotgun (WGS) entry which is preliminary data.</text>
</comment>
<dbReference type="Proteomes" id="UP000796880">
    <property type="component" value="Unassembled WGS sequence"/>
</dbReference>
<evidence type="ECO:0000256" key="4">
    <source>
        <dbReference type="ARBA" id="ARBA00023136"/>
    </source>
</evidence>
<dbReference type="Pfam" id="PF00753">
    <property type="entry name" value="Lactamase_B"/>
    <property type="match status" value="1"/>
</dbReference>
<evidence type="ECO:0000259" key="6">
    <source>
        <dbReference type="SMART" id="SM00849"/>
    </source>
</evidence>
<comment type="subcellular location">
    <subcellularLocation>
        <location evidence="1">Membrane</location>
        <topology evidence="1">Single-pass type II membrane protein</topology>
    </subcellularLocation>
</comment>
<protein>
    <recommendedName>
        <fullName evidence="6">Metallo-beta-lactamase domain-containing protein</fullName>
    </recommendedName>
</protein>
<dbReference type="PANTHER" id="PTHR31042:SF91">
    <property type="entry name" value="CORE-2_I-BRANCHING BETA-1,6-N-ACETYLGLUCOSAMINYLTRANSFERASE FAMILY PROTEIN"/>
    <property type="match status" value="1"/>
</dbReference>
<dbReference type="Gene3D" id="1.10.10.10">
    <property type="entry name" value="Winged helix-like DNA-binding domain superfamily/Winged helix DNA-binding domain"/>
    <property type="match status" value="1"/>
</dbReference>
<evidence type="ECO:0000256" key="5">
    <source>
        <dbReference type="ARBA" id="ARBA00023180"/>
    </source>
</evidence>
<dbReference type="InterPro" id="IPR041516">
    <property type="entry name" value="LACTB2_WH"/>
</dbReference>
<dbReference type="SMART" id="SM00849">
    <property type="entry name" value="Lactamase_B"/>
    <property type="match status" value="1"/>
</dbReference>
<dbReference type="GO" id="GO:0016757">
    <property type="term" value="F:glycosyltransferase activity"/>
    <property type="evidence" value="ECO:0007669"/>
    <property type="project" value="UniProtKB-KW"/>
</dbReference>
<dbReference type="GO" id="GO:0016020">
    <property type="term" value="C:membrane"/>
    <property type="evidence" value="ECO:0007669"/>
    <property type="project" value="UniProtKB-SubCell"/>
</dbReference>
<evidence type="ECO:0000313" key="7">
    <source>
        <dbReference type="EMBL" id="KAF3431897.1"/>
    </source>
</evidence>
<keyword evidence="5" id="KW-0325">Glycoprotein</keyword>
<organism evidence="7 8">
    <name type="scientific">Rhamnella rubrinervis</name>
    <dbReference type="NCBI Taxonomy" id="2594499"/>
    <lineage>
        <taxon>Eukaryota</taxon>
        <taxon>Viridiplantae</taxon>
        <taxon>Streptophyta</taxon>
        <taxon>Embryophyta</taxon>
        <taxon>Tracheophyta</taxon>
        <taxon>Spermatophyta</taxon>
        <taxon>Magnoliopsida</taxon>
        <taxon>eudicotyledons</taxon>
        <taxon>Gunneridae</taxon>
        <taxon>Pentapetalae</taxon>
        <taxon>rosids</taxon>
        <taxon>fabids</taxon>
        <taxon>Rosales</taxon>
        <taxon>Rhamnaceae</taxon>
        <taxon>rhamnoid group</taxon>
        <taxon>Rhamneae</taxon>
        <taxon>Rhamnella</taxon>
    </lineage>
</organism>
<evidence type="ECO:0000256" key="3">
    <source>
        <dbReference type="ARBA" id="ARBA00022679"/>
    </source>
</evidence>
<dbReference type="Pfam" id="PF17778">
    <property type="entry name" value="WHD_BLACT"/>
    <property type="match status" value="1"/>
</dbReference>
<evidence type="ECO:0000313" key="8">
    <source>
        <dbReference type="Proteomes" id="UP000796880"/>
    </source>
</evidence>
<reference evidence="7" key="1">
    <citation type="submission" date="2020-03" db="EMBL/GenBank/DDBJ databases">
        <title>A high-quality chromosome-level genome assembly of a woody plant with both climbing and erect habits, Rhamnella rubrinervis.</title>
        <authorList>
            <person name="Lu Z."/>
            <person name="Yang Y."/>
            <person name="Zhu X."/>
            <person name="Sun Y."/>
        </authorList>
    </citation>
    <scope>NUCLEOTIDE SEQUENCE</scope>
    <source>
        <strain evidence="7">BYM</strain>
        <tissue evidence="7">Leaf</tissue>
    </source>
</reference>
<dbReference type="OrthoDB" id="17458at2759"/>
<dbReference type="InterPro" id="IPR001279">
    <property type="entry name" value="Metallo-B-lactamas"/>
</dbReference>
<dbReference type="FunFam" id="1.10.10.10:FF:000534">
    <property type="entry name" value="Metallo-hydrolase/oxidoreductase superfamily protein"/>
    <property type="match status" value="1"/>
</dbReference>
<dbReference type="InterPro" id="IPR036388">
    <property type="entry name" value="WH-like_DNA-bd_sf"/>
</dbReference>
<dbReference type="Gene3D" id="3.60.15.10">
    <property type="entry name" value="Ribonuclease Z/Hydroxyacylglutathione hydrolase-like"/>
    <property type="match status" value="1"/>
</dbReference>